<dbReference type="AlphaFoldDB" id="A0A1I3PQI9"/>
<dbReference type="EMBL" id="FORX01000002">
    <property type="protein sequence ID" value="SFJ23600.1"/>
    <property type="molecule type" value="Genomic_DNA"/>
</dbReference>
<dbReference type="PANTHER" id="PTHR43156">
    <property type="entry name" value="STAGE II SPORULATION PROTEIN E-RELATED"/>
    <property type="match status" value="1"/>
</dbReference>
<keyword evidence="6" id="KW-1185">Reference proteome</keyword>
<keyword evidence="1" id="KW-0378">Hydrolase</keyword>
<evidence type="ECO:0000256" key="3">
    <source>
        <dbReference type="SAM" id="Phobius"/>
    </source>
</evidence>
<evidence type="ECO:0000256" key="1">
    <source>
        <dbReference type="ARBA" id="ARBA00022801"/>
    </source>
</evidence>
<accession>A0A1I3PQI9</accession>
<dbReference type="Gene3D" id="6.10.340.10">
    <property type="match status" value="1"/>
</dbReference>
<dbReference type="SMART" id="SM00304">
    <property type="entry name" value="HAMP"/>
    <property type="match status" value="1"/>
</dbReference>
<dbReference type="PANTHER" id="PTHR43156:SF2">
    <property type="entry name" value="STAGE II SPORULATION PROTEIN E"/>
    <property type="match status" value="1"/>
</dbReference>
<evidence type="ECO:0000259" key="4">
    <source>
        <dbReference type="PROSITE" id="PS50885"/>
    </source>
</evidence>
<dbReference type="InterPro" id="IPR003660">
    <property type="entry name" value="HAMP_dom"/>
</dbReference>
<dbReference type="InterPro" id="IPR001932">
    <property type="entry name" value="PPM-type_phosphatase-like_dom"/>
</dbReference>
<dbReference type="Pfam" id="PF07228">
    <property type="entry name" value="SpoIIE"/>
    <property type="match status" value="1"/>
</dbReference>
<protein>
    <submittedName>
        <fullName evidence="5">Sigma-B regulation protein RsbU (Phosphoserine phosphatase)</fullName>
    </submittedName>
</protein>
<dbReference type="OrthoDB" id="9802500at2"/>
<feature type="domain" description="HAMP" evidence="4">
    <location>
        <begin position="342"/>
        <end position="411"/>
    </location>
</feature>
<feature type="transmembrane region" description="Helical" evidence="3">
    <location>
        <begin position="12"/>
        <end position="29"/>
    </location>
</feature>
<keyword evidence="2" id="KW-0175">Coiled coil</keyword>
<keyword evidence="3" id="KW-0472">Membrane</keyword>
<dbReference type="STRING" id="52560.SAMN04488082_10275"/>
<keyword evidence="3" id="KW-0812">Transmembrane</keyword>
<dbReference type="CDD" id="cd06225">
    <property type="entry name" value="HAMP"/>
    <property type="match status" value="1"/>
</dbReference>
<dbReference type="InterPro" id="IPR036457">
    <property type="entry name" value="PPM-type-like_dom_sf"/>
</dbReference>
<organism evidence="5 6">
    <name type="scientific">Desulfomicrobium apsheronum</name>
    <dbReference type="NCBI Taxonomy" id="52560"/>
    <lineage>
        <taxon>Bacteria</taxon>
        <taxon>Pseudomonadati</taxon>
        <taxon>Thermodesulfobacteriota</taxon>
        <taxon>Desulfovibrionia</taxon>
        <taxon>Desulfovibrionales</taxon>
        <taxon>Desulfomicrobiaceae</taxon>
        <taxon>Desulfomicrobium</taxon>
    </lineage>
</organism>
<sequence length="665" mass="72053">MILSLRTKLFSLVVAAIALAAVPIILLTFREINDMSLRRERESFGNAVLLVEDNIGSRYLSLLANNILGVMQHKNQLRQMAILTRTTWLDMEGLPDGAGERVIGSWARPLLGFGLHLDLFEASGARILGSPLIRELAMDPERTDLKGRPIATMMRHERLPADGMFAVFGLDQDLVGVLPGAPGPLLVYFLPVPEREAVIALAMQLSDMQKEAAATERQIADSTQEKFDSLELHENGFLALISGESRILAFKGNPQGREEGFIPREGLELAREKGFVDFSDQGAGAGSRVFRIAYFKALDWYIVAAVPRDEMEAPARILLRRMVAFALGSAVLSVLGMLLVTARLIKPLRTLTGQAQALAGIDLTQATSDRDAGDSPLLALARELPVGQRDEVGTLAAAFGDMGRALDQNIRTLMETTTVKQRMEGELNAARDIQMGILPAADAPAHPDCLVASFLEPAKEVGGDLFDYFQVADGRQAIIIGDVSDKGVPAALFMSMTVTLVRFALAQISDPAEVMTRINDRLSENNPGCMFVTLFIGIFDPATGELEYANGGHCQPLVTGPDGSVRAIEGMSGPVVGAMSGLPYELHRTVLGAGETCLLYSDGVSEAMDEERRLFGEDRVEALLAAHGGDTPEKILRHVYEAIEAHRGNAAQSDDITMLCFTRKS</sequence>
<dbReference type="SMART" id="SM00331">
    <property type="entry name" value="PP2C_SIG"/>
    <property type="match status" value="1"/>
</dbReference>
<dbReference type="GO" id="GO:0016791">
    <property type="term" value="F:phosphatase activity"/>
    <property type="evidence" value="ECO:0007669"/>
    <property type="project" value="TreeGrafter"/>
</dbReference>
<dbReference type="Gene3D" id="3.60.40.10">
    <property type="entry name" value="PPM-type phosphatase domain"/>
    <property type="match status" value="1"/>
</dbReference>
<proteinExistence type="predicted"/>
<evidence type="ECO:0000313" key="6">
    <source>
        <dbReference type="Proteomes" id="UP000198635"/>
    </source>
</evidence>
<dbReference type="GO" id="GO:0016020">
    <property type="term" value="C:membrane"/>
    <property type="evidence" value="ECO:0007669"/>
    <property type="project" value="InterPro"/>
</dbReference>
<dbReference type="SUPFAM" id="SSF81606">
    <property type="entry name" value="PP2C-like"/>
    <property type="match status" value="1"/>
</dbReference>
<reference evidence="6" key="1">
    <citation type="submission" date="2016-10" db="EMBL/GenBank/DDBJ databases">
        <authorList>
            <person name="Varghese N."/>
            <person name="Submissions S."/>
        </authorList>
    </citation>
    <scope>NUCLEOTIDE SEQUENCE [LARGE SCALE GENOMIC DNA]</scope>
    <source>
        <strain evidence="6">DSM 5918</strain>
    </source>
</reference>
<dbReference type="Pfam" id="PF00672">
    <property type="entry name" value="HAMP"/>
    <property type="match status" value="1"/>
</dbReference>
<evidence type="ECO:0000256" key="2">
    <source>
        <dbReference type="SAM" id="Coils"/>
    </source>
</evidence>
<dbReference type="InterPro" id="IPR052016">
    <property type="entry name" value="Bact_Sigma-Reg"/>
</dbReference>
<evidence type="ECO:0000313" key="5">
    <source>
        <dbReference type="EMBL" id="SFJ23600.1"/>
    </source>
</evidence>
<feature type="transmembrane region" description="Helical" evidence="3">
    <location>
        <begin position="323"/>
        <end position="345"/>
    </location>
</feature>
<dbReference type="RefSeq" id="WP_092372558.1">
    <property type="nucleotide sequence ID" value="NZ_FORX01000002.1"/>
</dbReference>
<keyword evidence="3" id="KW-1133">Transmembrane helix</keyword>
<name>A0A1I3PQI9_9BACT</name>
<feature type="coiled-coil region" evidence="2">
    <location>
        <begin position="198"/>
        <end position="225"/>
    </location>
</feature>
<dbReference type="PROSITE" id="PS50885">
    <property type="entry name" value="HAMP"/>
    <property type="match status" value="1"/>
</dbReference>
<dbReference type="GO" id="GO:0007165">
    <property type="term" value="P:signal transduction"/>
    <property type="evidence" value="ECO:0007669"/>
    <property type="project" value="InterPro"/>
</dbReference>
<gene>
    <name evidence="5" type="ORF">SAMN04488082_10275</name>
</gene>
<dbReference type="Proteomes" id="UP000198635">
    <property type="component" value="Unassembled WGS sequence"/>
</dbReference>